<protein>
    <submittedName>
        <fullName evidence="1">Uncharacterized protein</fullName>
    </submittedName>
</protein>
<proteinExistence type="predicted"/>
<evidence type="ECO:0000313" key="2">
    <source>
        <dbReference type="Proteomes" id="UP000233556"/>
    </source>
</evidence>
<dbReference type="OrthoDB" id="73680at2759"/>
<dbReference type="EMBL" id="KZ506414">
    <property type="protein sequence ID" value="PKU39772.1"/>
    <property type="molecule type" value="Genomic_DNA"/>
</dbReference>
<sequence length="190" mass="21452">MVKCKVLHMGPGNPKDKYRLGGEQTKSIPEEKDLGVLVDEKLNVSWQCMLAAQKDNSILACIKRKVHQKEVEGDILILLGPILLLVTAFNGSNCIVDLEVFMHNIIPHIYTPITLTIEKSDKDFPYIPKGVLFYKLPVMYGNTVFIFNGFPYVTTFTFMLDETYIHFFSVSEGIDYLPAAAALARTNKYV</sequence>
<accession>A0A2I0U171</accession>
<reference evidence="2" key="2">
    <citation type="submission" date="2017-12" db="EMBL/GenBank/DDBJ databases">
        <title>Genome sequence of the Bar-tailed Godwit (Limosa lapponica baueri).</title>
        <authorList>
            <person name="Lima N.C.B."/>
            <person name="Parody-Merino A.M."/>
            <person name="Battley P.F."/>
            <person name="Fidler A.E."/>
            <person name="Prosdocimi F."/>
        </authorList>
    </citation>
    <scope>NUCLEOTIDE SEQUENCE [LARGE SCALE GENOMIC DNA]</scope>
</reference>
<name>A0A2I0U171_LIMLA</name>
<dbReference type="AlphaFoldDB" id="A0A2I0U171"/>
<dbReference type="PANTHER" id="PTHR33332">
    <property type="entry name" value="REVERSE TRANSCRIPTASE DOMAIN-CONTAINING PROTEIN"/>
    <property type="match status" value="1"/>
</dbReference>
<dbReference type="Proteomes" id="UP000233556">
    <property type="component" value="Unassembled WGS sequence"/>
</dbReference>
<evidence type="ECO:0000313" key="1">
    <source>
        <dbReference type="EMBL" id="PKU39772.1"/>
    </source>
</evidence>
<keyword evidence="2" id="KW-1185">Reference proteome</keyword>
<gene>
    <name evidence="1" type="ORF">llap_9916</name>
</gene>
<organism evidence="1 2">
    <name type="scientific">Limosa lapponica baueri</name>
    <dbReference type="NCBI Taxonomy" id="1758121"/>
    <lineage>
        <taxon>Eukaryota</taxon>
        <taxon>Metazoa</taxon>
        <taxon>Chordata</taxon>
        <taxon>Craniata</taxon>
        <taxon>Vertebrata</taxon>
        <taxon>Euteleostomi</taxon>
        <taxon>Archelosauria</taxon>
        <taxon>Archosauria</taxon>
        <taxon>Dinosauria</taxon>
        <taxon>Saurischia</taxon>
        <taxon>Theropoda</taxon>
        <taxon>Coelurosauria</taxon>
        <taxon>Aves</taxon>
        <taxon>Neognathae</taxon>
        <taxon>Neoaves</taxon>
        <taxon>Charadriiformes</taxon>
        <taxon>Scolopacidae</taxon>
        <taxon>Limosa</taxon>
    </lineage>
</organism>
<reference evidence="2" key="1">
    <citation type="submission" date="2017-11" db="EMBL/GenBank/DDBJ databases">
        <authorList>
            <person name="Lima N.C."/>
            <person name="Parody-Merino A.M."/>
            <person name="Battley P.F."/>
            <person name="Fidler A.E."/>
            <person name="Prosdocimi F."/>
        </authorList>
    </citation>
    <scope>NUCLEOTIDE SEQUENCE [LARGE SCALE GENOMIC DNA]</scope>
</reference>